<protein>
    <submittedName>
        <fullName evidence="3">PiggyBac transposable element-derived protein 4-like</fullName>
    </submittedName>
</protein>
<name>A0ABM1C4U2_LIMPO</name>
<dbReference type="PANTHER" id="PTHR46599">
    <property type="entry name" value="PIGGYBAC TRANSPOSABLE ELEMENT-DERIVED PROTEIN 4"/>
    <property type="match status" value="1"/>
</dbReference>
<sequence length="142" mass="16310">MPARDLADNVVMDLMDRFNIQGHSLFMDNFYTSPRLLDKLLAVGTYACGAWRKDRLHFPWELVATTLQQGEAQCFKCGSLTAVKWTDKRDIYALSTLYSSAMTTRRRGRDAEVTKPQLIVDYNKFMGEVDLNDQFLSYYSTG</sequence>
<dbReference type="RefSeq" id="XP_013794179.1">
    <property type="nucleotide sequence ID" value="XM_013938725.1"/>
</dbReference>
<dbReference type="Proteomes" id="UP000694941">
    <property type="component" value="Unplaced"/>
</dbReference>
<evidence type="ECO:0000313" key="3">
    <source>
        <dbReference type="RefSeq" id="XP_013794179.1"/>
    </source>
</evidence>
<dbReference type="PANTHER" id="PTHR46599:SF3">
    <property type="entry name" value="PIGGYBAC TRANSPOSABLE ELEMENT-DERIVED PROTEIN 4"/>
    <property type="match status" value="1"/>
</dbReference>
<gene>
    <name evidence="3" type="primary">LOC106478200</name>
</gene>
<evidence type="ECO:0000259" key="1">
    <source>
        <dbReference type="Pfam" id="PF13843"/>
    </source>
</evidence>
<feature type="domain" description="PiggyBac transposable element-derived protein" evidence="1">
    <location>
        <begin position="6"/>
        <end position="140"/>
    </location>
</feature>
<organism evidence="2 3">
    <name type="scientific">Limulus polyphemus</name>
    <name type="common">Atlantic horseshoe crab</name>
    <dbReference type="NCBI Taxonomy" id="6850"/>
    <lineage>
        <taxon>Eukaryota</taxon>
        <taxon>Metazoa</taxon>
        <taxon>Ecdysozoa</taxon>
        <taxon>Arthropoda</taxon>
        <taxon>Chelicerata</taxon>
        <taxon>Merostomata</taxon>
        <taxon>Xiphosura</taxon>
        <taxon>Limulidae</taxon>
        <taxon>Limulus</taxon>
    </lineage>
</organism>
<proteinExistence type="predicted"/>
<keyword evidence="2" id="KW-1185">Reference proteome</keyword>
<accession>A0ABM1C4U2</accession>
<evidence type="ECO:0000313" key="2">
    <source>
        <dbReference type="Proteomes" id="UP000694941"/>
    </source>
</evidence>
<dbReference type="Pfam" id="PF13843">
    <property type="entry name" value="DDE_Tnp_1_7"/>
    <property type="match status" value="1"/>
</dbReference>
<dbReference type="GeneID" id="106478200"/>
<reference evidence="3" key="1">
    <citation type="submission" date="2025-08" db="UniProtKB">
        <authorList>
            <consortium name="RefSeq"/>
        </authorList>
    </citation>
    <scope>IDENTIFICATION</scope>
    <source>
        <tissue evidence="3">Muscle</tissue>
    </source>
</reference>
<dbReference type="InterPro" id="IPR029526">
    <property type="entry name" value="PGBD"/>
</dbReference>